<proteinExistence type="predicted"/>
<reference evidence="1 2" key="1">
    <citation type="submission" date="2019-03" db="EMBL/GenBank/DDBJ databases">
        <title>The genome sequence of a newly discovered highly antifungal drug resistant Aspergillus species, Aspergillus tanneri NIH 1004.</title>
        <authorList>
            <person name="Mounaud S."/>
            <person name="Singh I."/>
            <person name="Joardar V."/>
            <person name="Pakala S."/>
            <person name="Pakala S."/>
            <person name="Venepally P."/>
            <person name="Hoover J."/>
            <person name="Nierman W."/>
            <person name="Chung J."/>
            <person name="Losada L."/>
        </authorList>
    </citation>
    <scope>NUCLEOTIDE SEQUENCE [LARGE SCALE GENOMIC DNA]</scope>
    <source>
        <strain evidence="1 2">NIH1004</strain>
    </source>
</reference>
<keyword evidence="2" id="KW-1185">Reference proteome</keyword>
<gene>
    <name evidence="1" type="ORF">EYZ11_013378</name>
</gene>
<dbReference type="EMBL" id="SOSA01001414">
    <property type="protein sequence ID" value="THC87174.1"/>
    <property type="molecule type" value="Genomic_DNA"/>
</dbReference>
<accession>A0A4V3UMG5</accession>
<evidence type="ECO:0000313" key="1">
    <source>
        <dbReference type="EMBL" id="THC87174.1"/>
    </source>
</evidence>
<comment type="caution">
    <text evidence="1">The sequence shown here is derived from an EMBL/GenBank/DDBJ whole genome shotgun (WGS) entry which is preliminary data.</text>
</comment>
<organism evidence="1 2">
    <name type="scientific">Aspergillus tanneri</name>
    <dbReference type="NCBI Taxonomy" id="1220188"/>
    <lineage>
        <taxon>Eukaryota</taxon>
        <taxon>Fungi</taxon>
        <taxon>Dikarya</taxon>
        <taxon>Ascomycota</taxon>
        <taxon>Pezizomycotina</taxon>
        <taxon>Eurotiomycetes</taxon>
        <taxon>Eurotiomycetidae</taxon>
        <taxon>Eurotiales</taxon>
        <taxon>Aspergillaceae</taxon>
        <taxon>Aspergillus</taxon>
        <taxon>Aspergillus subgen. Circumdati</taxon>
    </lineage>
</organism>
<dbReference type="VEuPathDB" id="FungiDB:EYZ11_013378"/>
<name>A0A4V3UMG5_9EURO</name>
<dbReference type="AlphaFoldDB" id="A0A4V3UMG5"/>
<protein>
    <submittedName>
        <fullName evidence="1">Uncharacterized protein</fullName>
    </submittedName>
</protein>
<sequence>MTFIPIKWSENRNWIMPIFETVHSCRDYDALKKWSSDRDAADPNLLYKNAARLHAKGI</sequence>
<evidence type="ECO:0000313" key="2">
    <source>
        <dbReference type="Proteomes" id="UP000308092"/>
    </source>
</evidence>
<dbReference type="Proteomes" id="UP000308092">
    <property type="component" value="Unassembled WGS sequence"/>
</dbReference>